<reference evidence="2" key="1">
    <citation type="journal article" date="2020" name="Stud. Mycol.">
        <title>101 Dothideomycetes genomes: a test case for predicting lifestyles and emergence of pathogens.</title>
        <authorList>
            <person name="Haridas S."/>
            <person name="Albert R."/>
            <person name="Binder M."/>
            <person name="Bloem J."/>
            <person name="Labutti K."/>
            <person name="Salamov A."/>
            <person name="Andreopoulos B."/>
            <person name="Baker S."/>
            <person name="Barry K."/>
            <person name="Bills G."/>
            <person name="Bluhm B."/>
            <person name="Cannon C."/>
            <person name="Castanera R."/>
            <person name="Culley D."/>
            <person name="Daum C."/>
            <person name="Ezra D."/>
            <person name="Gonzalez J."/>
            <person name="Henrissat B."/>
            <person name="Kuo A."/>
            <person name="Liang C."/>
            <person name="Lipzen A."/>
            <person name="Lutzoni F."/>
            <person name="Magnuson J."/>
            <person name="Mondo S."/>
            <person name="Nolan M."/>
            <person name="Ohm R."/>
            <person name="Pangilinan J."/>
            <person name="Park H.-J."/>
            <person name="Ramirez L."/>
            <person name="Alfaro M."/>
            <person name="Sun H."/>
            <person name="Tritt A."/>
            <person name="Yoshinaga Y."/>
            <person name="Zwiers L.-H."/>
            <person name="Turgeon B."/>
            <person name="Goodwin S."/>
            <person name="Spatafora J."/>
            <person name="Crous P."/>
            <person name="Grigoriev I."/>
        </authorList>
    </citation>
    <scope>NUCLEOTIDE SEQUENCE</scope>
    <source>
        <strain evidence="2">CBS 122681</strain>
    </source>
</reference>
<evidence type="ECO:0000256" key="1">
    <source>
        <dbReference type="SAM" id="MobiDB-lite"/>
    </source>
</evidence>
<proteinExistence type="predicted"/>
<feature type="compositionally biased region" description="Polar residues" evidence="1">
    <location>
        <begin position="1"/>
        <end position="11"/>
    </location>
</feature>
<keyword evidence="3" id="KW-1185">Reference proteome</keyword>
<name>A0A6A6T335_9PLEO</name>
<gene>
    <name evidence="2" type="ORF">K491DRAFT_471877</name>
</gene>
<protein>
    <submittedName>
        <fullName evidence="2">Uncharacterized protein</fullName>
    </submittedName>
</protein>
<sequence>MFGQTTSQQTGSLGGFREGSDNSNNLEPRWVVLCPRSSRHHVGGIRALLRMTSFADPLLDFPRFSVRHSLPGPPKPAIRGIHFSITRRNPPFICPVLEWSAWPQQDATPSLSEPQRHLLDRLFSRNGTAFGGVLQDIPRLRRPDFENPAYVRVSSRFRLW</sequence>
<organism evidence="2 3">
    <name type="scientific">Lophiostoma macrostomum CBS 122681</name>
    <dbReference type="NCBI Taxonomy" id="1314788"/>
    <lineage>
        <taxon>Eukaryota</taxon>
        <taxon>Fungi</taxon>
        <taxon>Dikarya</taxon>
        <taxon>Ascomycota</taxon>
        <taxon>Pezizomycotina</taxon>
        <taxon>Dothideomycetes</taxon>
        <taxon>Pleosporomycetidae</taxon>
        <taxon>Pleosporales</taxon>
        <taxon>Lophiostomataceae</taxon>
        <taxon>Lophiostoma</taxon>
    </lineage>
</organism>
<dbReference type="EMBL" id="MU004364">
    <property type="protein sequence ID" value="KAF2654425.1"/>
    <property type="molecule type" value="Genomic_DNA"/>
</dbReference>
<evidence type="ECO:0000313" key="2">
    <source>
        <dbReference type="EMBL" id="KAF2654425.1"/>
    </source>
</evidence>
<evidence type="ECO:0000313" key="3">
    <source>
        <dbReference type="Proteomes" id="UP000799324"/>
    </source>
</evidence>
<feature type="region of interest" description="Disordered" evidence="1">
    <location>
        <begin position="1"/>
        <end position="21"/>
    </location>
</feature>
<dbReference type="Proteomes" id="UP000799324">
    <property type="component" value="Unassembled WGS sequence"/>
</dbReference>
<accession>A0A6A6T335</accession>
<dbReference type="AlphaFoldDB" id="A0A6A6T335"/>